<dbReference type="PANTHER" id="PTHR14614:SF5">
    <property type="entry name" value="EEF1A LYSINE METHYLTRANSFERASE 3"/>
    <property type="match status" value="1"/>
</dbReference>
<dbReference type="Proteomes" id="UP000005640">
    <property type="component" value="Chromosome 12"/>
</dbReference>
<protein>
    <recommendedName>
        <fullName evidence="6">EEF1A lysine methyltransferase 3</fullName>
    </recommendedName>
</protein>
<dbReference type="Pfam" id="PF10294">
    <property type="entry name" value="Methyltransf_16"/>
    <property type="match status" value="1"/>
</dbReference>
<dbReference type="VEuPathDB" id="HostDB:ENSG00000257921"/>
<dbReference type="GO" id="GO:0032991">
    <property type="term" value="C:protein-containing complex"/>
    <property type="evidence" value="ECO:0007669"/>
    <property type="project" value="UniProtKB-ARBA"/>
</dbReference>
<feature type="region of interest" description="Disordered" evidence="3">
    <location>
        <begin position="148"/>
        <end position="187"/>
    </location>
</feature>
<reference evidence="4" key="4">
    <citation type="submission" date="2025-08" db="UniProtKB">
        <authorList>
            <consortium name="Ensembl"/>
        </authorList>
    </citation>
    <scope>IDENTIFICATION</scope>
</reference>
<dbReference type="GO" id="GO:0032259">
    <property type="term" value="P:methylation"/>
    <property type="evidence" value="ECO:0007669"/>
    <property type="project" value="UniProtKB-KW"/>
</dbReference>
<evidence type="ECO:0000313" key="5">
    <source>
        <dbReference type="Proteomes" id="UP000005640"/>
    </source>
</evidence>
<reference evidence="4" key="5">
    <citation type="submission" date="2025-09" db="UniProtKB">
        <authorList>
            <consortium name="Ensembl"/>
        </authorList>
    </citation>
    <scope>IDENTIFICATION</scope>
</reference>
<dbReference type="GO" id="GO:0008168">
    <property type="term" value="F:methyltransferase activity"/>
    <property type="evidence" value="ECO:0007669"/>
    <property type="project" value="UniProtKB-KW"/>
</dbReference>
<dbReference type="SMR" id="A0A494C1I5"/>
<keyword evidence="5" id="KW-1185">Reference proteome</keyword>
<reference evidence="4 5" key="3">
    <citation type="journal article" date="2006" name="Nature">
        <title>The finished DNA sequence of human chromosome 12.</title>
        <authorList>
            <consortium name="Baylor College of Medicine Human Genome Sequencing Center Sequence Production Team"/>
            <person name="Scherer S.E."/>
            <person name="Muzny D.M."/>
            <person name="Buhay C.J."/>
            <person name="Chen R."/>
            <person name="Cree A."/>
            <person name="Ding Y."/>
            <person name="Dugan-Rocha S."/>
            <person name="Gill R."/>
            <person name="Gunaratne P."/>
            <person name="Harris R.A."/>
            <person name="Hawes A.C."/>
            <person name="Hernandez J."/>
            <person name="Hodgson A.V."/>
            <person name="Hume J."/>
            <person name="Jackson A."/>
            <person name="Khan Z.M."/>
            <person name="Kovar-Smith C."/>
            <person name="Lewis L.R."/>
            <person name="Lozado R.J."/>
            <person name="Metzker M.L."/>
            <person name="Milosavljevic A."/>
            <person name="Miner G.R."/>
            <person name="Montgomery K.T."/>
            <person name="Morgan M.B."/>
            <person name="Nazareth L.V."/>
            <person name="Scott G."/>
            <person name="Sodergren E."/>
            <person name="Song X.Z."/>
            <person name="Steffen D."/>
            <person name="Lovering R.C."/>
            <person name="Wheeler D.A."/>
            <person name="Worley K.C."/>
            <person name="Yuan Y."/>
            <person name="Zhang Z."/>
            <person name="Adams C.Q."/>
            <person name="Ansari-Lari M.A."/>
            <person name="Ayele M."/>
            <person name="Brown M.J."/>
            <person name="Chen G."/>
            <person name="Chen Z."/>
            <person name="Clerc-Blankenburg K.P."/>
            <person name="Davis C."/>
            <person name="Delgado O."/>
            <person name="Dinh H.H."/>
            <person name="Draper H."/>
            <person name="Gonzalez-Garay M.L."/>
            <person name="Havlak P."/>
            <person name="Jackson L.R."/>
            <person name="Jacob L.S."/>
            <person name="Kelly S.H."/>
            <person name="Li L."/>
            <person name="Li Z."/>
            <person name="Liu J."/>
            <person name="Liu W."/>
            <person name="Lu J."/>
            <person name="Maheshwari M."/>
            <person name="Nguyen B.V."/>
            <person name="Okwuonu G.O."/>
            <person name="Pasternak S."/>
            <person name="Perez L.M."/>
            <person name="Plopper F.J."/>
            <person name="Santibanez J."/>
            <person name="Shen H."/>
            <person name="Tabor P.E."/>
            <person name="Verduzco D."/>
            <person name="Waldron L."/>
            <person name="Wang Q."/>
            <person name="Williams G.A."/>
            <person name="Zhang J."/>
            <person name="Zhou J."/>
            <person name="Allen C.C."/>
            <person name="Amin A.G."/>
            <person name="Anyalebechi V."/>
            <person name="Bailey M."/>
            <person name="Barbaria J.A."/>
            <person name="Bimage K.E."/>
            <person name="Bryant N.P."/>
            <person name="Burch P.E."/>
            <person name="Burkett C.E."/>
            <person name="Burrell K.L."/>
            <person name="Calderon E."/>
            <person name="Cardenas V."/>
            <person name="Carter K."/>
            <person name="Casias K."/>
            <person name="Cavazos I."/>
            <person name="Cavazos S.R."/>
            <person name="Ceasar H."/>
            <person name="Chacko J."/>
            <person name="Chan S.N."/>
            <person name="Chavez D."/>
            <person name="Christopoulos C."/>
            <person name="Chu J."/>
            <person name="Cockrell R."/>
            <person name="Cox C.D."/>
            <person name="Dang M."/>
            <person name="Dathorne S.R."/>
            <person name="David R."/>
            <person name="Davis C.M."/>
            <person name="Davy-Carroll L."/>
            <person name="Deshazo D.R."/>
            <person name="Donlin J.E."/>
            <person name="D'Souza L."/>
            <person name="Eaves K.A."/>
            <person name="Egan A."/>
            <person name="Emery-Cohen A.J."/>
            <person name="Escotto M."/>
            <person name="Flagg N."/>
            <person name="Forbes L.D."/>
            <person name="Gabisi A.M."/>
            <person name="Garza M."/>
            <person name="Hamilton C."/>
            <person name="Henderson N."/>
            <person name="Hernandez O."/>
            <person name="Hines S."/>
            <person name="Hogues M.E."/>
            <person name="Huang M."/>
            <person name="Idlebird D.G."/>
            <person name="Johnson R."/>
            <person name="Jolivet A."/>
            <person name="Jones S."/>
            <person name="Kagan R."/>
            <person name="King L.M."/>
            <person name="Leal B."/>
            <person name="Lebow H."/>
            <person name="Lee S."/>
            <person name="LeVan J.M."/>
            <person name="Lewis L.C."/>
            <person name="London P."/>
            <person name="Lorensuhewa L.M."/>
            <person name="Loulseged H."/>
            <person name="Lovett D.A."/>
            <person name="Lucier A."/>
            <person name="Lucier R.L."/>
            <person name="Ma J."/>
            <person name="Madu R.C."/>
            <person name="Mapua P."/>
            <person name="Martindale A.D."/>
            <person name="Martinez E."/>
            <person name="Massey E."/>
            <person name="Mawhiney S."/>
            <person name="Meador M.G."/>
            <person name="Mendez S."/>
            <person name="Mercado C."/>
            <person name="Mercado I.C."/>
            <person name="Merritt C.E."/>
            <person name="Miner Z.L."/>
            <person name="Minja E."/>
            <person name="Mitchell T."/>
            <person name="Mohabbat F."/>
            <person name="Mohabbat K."/>
            <person name="Montgomery B."/>
            <person name="Moore N."/>
            <person name="Morris S."/>
            <person name="Munidasa M."/>
            <person name="Ngo R.N."/>
            <person name="Nguyen N.B."/>
            <person name="Nickerson E."/>
            <person name="Nwaokelemeh O.O."/>
            <person name="Nwokenkwo S."/>
            <person name="Obregon M."/>
            <person name="Oguh M."/>
            <person name="Oragunye N."/>
            <person name="Oviedo R.J."/>
            <person name="Parish B.J."/>
            <person name="Parker D.N."/>
            <person name="Parrish J."/>
            <person name="Parks K.L."/>
            <person name="Paul H.A."/>
            <person name="Payton B.A."/>
            <person name="Perez A."/>
            <person name="Perrin W."/>
            <person name="Pickens A."/>
            <person name="Primus E.L."/>
            <person name="Pu L.L."/>
            <person name="Puazo M."/>
            <person name="Quiles M.M."/>
            <person name="Quiroz J.B."/>
            <person name="Rabata D."/>
            <person name="Reeves K."/>
            <person name="Ruiz S.J."/>
            <person name="Shao H."/>
            <person name="Sisson I."/>
            <person name="Sonaike T."/>
            <person name="Sorelle R.P."/>
            <person name="Sutton A.E."/>
            <person name="Svatek A.F."/>
            <person name="Svetz L.A."/>
            <person name="Tamerisa K.S."/>
            <person name="Taylor T.R."/>
            <person name="Teague B."/>
            <person name="Thomas N."/>
            <person name="Thorn R.D."/>
            <person name="Trejos Z.Y."/>
            <person name="Trevino B.K."/>
            <person name="Ukegbu O.N."/>
            <person name="Urban J.B."/>
            <person name="Vasquez L.I."/>
            <person name="Vera V.A."/>
            <person name="Villasana D.M."/>
            <person name="Wang L."/>
            <person name="Ward-Moore S."/>
            <person name="Warren J.T."/>
            <person name="Wei X."/>
            <person name="White F."/>
            <person name="Williamson A.L."/>
            <person name="Wleczyk R."/>
            <person name="Wooden H.S."/>
            <person name="Wooden S.H."/>
            <person name="Yen J."/>
            <person name="Yoon L."/>
            <person name="Yoon V."/>
            <person name="Zorrilla S.E."/>
            <person name="Nelson D."/>
            <person name="Kucherlapati R."/>
            <person name="Weinstock G."/>
            <person name="Gibbs R.A."/>
            <person name="null."/>
        </authorList>
    </citation>
    <scope>NUCLEOTIDE SEQUENCE [LARGE SCALE GENOMIC DNA]</scope>
</reference>
<dbReference type="EMBL" id="AC025165">
    <property type="status" value="NOT_ANNOTATED_CDS"/>
    <property type="molecule type" value="Genomic_DNA"/>
</dbReference>
<proteinExistence type="predicted"/>
<keyword evidence="1" id="KW-0808">Transferase</keyword>
<evidence type="ECO:0000313" key="4">
    <source>
        <dbReference type="Ensembl" id="ENSP00000499064.1"/>
    </source>
</evidence>
<organism evidence="4 5">
    <name type="scientific">Homo sapiens</name>
    <name type="common">Human</name>
    <dbReference type="NCBI Taxonomy" id="9606"/>
    <lineage>
        <taxon>Eukaryota</taxon>
        <taxon>Metazoa</taxon>
        <taxon>Chordata</taxon>
        <taxon>Craniata</taxon>
        <taxon>Vertebrata</taxon>
        <taxon>Euteleostomi</taxon>
        <taxon>Mammalia</taxon>
        <taxon>Eutheria</taxon>
        <taxon>Euarchontoglires</taxon>
        <taxon>Primates</taxon>
        <taxon>Haplorrhini</taxon>
        <taxon>Catarrhini</taxon>
        <taxon>Hominidae</taxon>
        <taxon>Homo</taxon>
    </lineage>
</organism>
<reference evidence="4 5" key="1">
    <citation type="journal article" date="2001" name="Nature">
        <title>Initial sequencing and analysis of the human genome.</title>
        <authorList>
            <consortium name="International Human Genome Sequencing Consortium"/>
            <person name="Lander E.S."/>
            <person name="Linton L.M."/>
            <person name="Birren B."/>
            <person name="Nusbaum C."/>
            <person name="Zody M.C."/>
            <person name="Baldwin J."/>
            <person name="Devon K."/>
            <person name="Dewar K."/>
            <person name="Doyle M."/>
            <person name="FitzHugh W."/>
            <person name="Funke R."/>
            <person name="Gage D."/>
            <person name="Harris K."/>
            <person name="Heaford A."/>
            <person name="Howland J."/>
            <person name="Kann L."/>
            <person name="Lehoczky J."/>
            <person name="LeVine R."/>
            <person name="McEwan P."/>
            <person name="McKernan K."/>
            <person name="Meldrim J."/>
            <person name="Mesirov J.P."/>
            <person name="Miranda C."/>
            <person name="Morris W."/>
            <person name="Naylor J."/>
            <person name="Raymond C."/>
            <person name="Rosetti M."/>
            <person name="Santos R."/>
            <person name="Sheridan A."/>
            <person name="Sougnez C."/>
            <person name="Stange-Thomann N."/>
            <person name="Stojanovic N."/>
            <person name="Subramanian A."/>
            <person name="Wyman D."/>
            <person name="Rogers J."/>
            <person name="Sulston J."/>
            <person name="Ainscough R."/>
            <person name="Beck S."/>
            <person name="Bentley D."/>
            <person name="Burton J."/>
            <person name="Clee C."/>
            <person name="Carter N."/>
            <person name="Coulson A."/>
            <person name="Deadman R."/>
            <person name="Deloukas P."/>
            <person name="Dunham A."/>
            <person name="Dunham I."/>
            <person name="Durbin R."/>
            <person name="French L."/>
            <person name="Grafham D."/>
            <person name="Gregory S."/>
            <person name="Hubbard T."/>
            <person name="Humphray S."/>
            <person name="Hunt A."/>
            <person name="Jones M."/>
            <person name="Lloyd C."/>
            <person name="McMurray A."/>
            <person name="Matthews L."/>
            <person name="Mercer S."/>
            <person name="Milne S."/>
            <person name="Mullikin J.C."/>
            <person name="Mungall A."/>
            <person name="Plumb R."/>
            <person name="Ross M."/>
            <person name="Shownkeen R."/>
            <person name="Sims S."/>
            <person name="Waterston R.H."/>
            <person name="Wilson R.K."/>
            <person name="Hillier L.W."/>
            <person name="McPherson J.D."/>
            <person name="Marra M.A."/>
            <person name="Mardis E.R."/>
            <person name="Fulton L.A."/>
            <person name="Chinwalla A.T."/>
            <person name="Pepin K.H."/>
            <person name="Gish W.R."/>
            <person name="Chissoe S.L."/>
            <person name="Wendl M.C."/>
            <person name="Delehaunty K.D."/>
            <person name="Miner T.L."/>
            <person name="Delehaunty A."/>
            <person name="Kramer J.B."/>
            <person name="Cook L.L."/>
            <person name="Fulton R.S."/>
            <person name="Johnson D.L."/>
            <person name="Minx P.J."/>
            <person name="Clifton S.W."/>
            <person name="Hawkins T."/>
            <person name="Branscomb E."/>
            <person name="Predki P."/>
            <person name="Richardson P."/>
            <person name="Wenning S."/>
            <person name="Slezak T."/>
            <person name="Doggett N."/>
            <person name="Cheng J.F."/>
            <person name="Olsen A."/>
            <person name="Lucas S."/>
            <person name="Elkin C."/>
            <person name="Uberbacher E."/>
            <person name="Frazier M."/>
            <person name="Gibbs R.A."/>
            <person name="Muzny D.M."/>
            <person name="Scherer S.E."/>
            <person name="Bouck J.B."/>
            <person name="Sodergren E.J."/>
            <person name="Worley K.C."/>
            <person name="Rives C.M."/>
            <person name="Gorrell J.H."/>
            <person name="Metzker M.L."/>
            <person name="Naylor S.L."/>
            <person name="Kucherlapati R.S."/>
            <person name="Nelson D.L."/>
            <person name="Weinstock G.M."/>
            <person name="Sakaki Y."/>
            <person name="Fujiyama A."/>
            <person name="Hattori M."/>
            <person name="Yada T."/>
            <person name="Toyoda A."/>
            <person name="Itoh T."/>
            <person name="Kawagoe C."/>
            <person name="Watanabe H."/>
            <person name="Totoki Y."/>
            <person name="Taylor T."/>
            <person name="Weissenbach J."/>
            <person name="Heilig R."/>
            <person name="Saurin W."/>
            <person name="Artiguenave F."/>
            <person name="Brottier P."/>
            <person name="Bruls T."/>
            <person name="Pelletier E."/>
            <person name="Robert C."/>
            <person name="Wincker P."/>
            <person name="Smith D.R."/>
            <person name="Doucette-Stamm L."/>
            <person name="Rubenfield M."/>
            <person name="Weinstock K."/>
            <person name="Lee H.M."/>
            <person name="Dubois J."/>
            <person name="Rosenthal A."/>
            <person name="Platzer M."/>
            <person name="Nyakatura G."/>
            <person name="Taudien S."/>
            <person name="Rump A."/>
            <person name="Yang H."/>
            <person name="Yu J."/>
            <person name="Wang J."/>
            <person name="Huang G."/>
            <person name="Gu J."/>
            <person name="Hood L."/>
            <person name="Rowen L."/>
            <person name="Madan A."/>
            <person name="Qin S."/>
            <person name="Davis R.W."/>
            <person name="Federspiel N.A."/>
            <person name="Abola A.P."/>
            <person name="Proctor M.J."/>
            <person name="Myers R.M."/>
            <person name="Schmutz J."/>
            <person name="Dickson M."/>
            <person name="Grimwood J."/>
            <person name="Cox D.R."/>
            <person name="Olson M.V."/>
            <person name="Kaul R."/>
            <person name="Raymond C."/>
            <person name="Shimizu N."/>
            <person name="Kawasaki K."/>
            <person name="Minoshima S."/>
            <person name="Evans G.A."/>
            <person name="Athanasiou M."/>
            <person name="Schultz R."/>
            <person name="Roe B.A."/>
            <person name="Chen F."/>
            <person name="Pan H."/>
            <person name="Ramser J."/>
            <person name="Lehrach H."/>
            <person name="Reinhardt R."/>
            <person name="McCombie W.R."/>
            <person name="de la Bastide M."/>
            <person name="Dedhia N."/>
            <person name="Blocker H."/>
            <person name="Hornischer K."/>
            <person name="Nordsiek G."/>
            <person name="Agarwala R."/>
            <person name="Aravind L."/>
            <person name="Bailey J.A."/>
            <person name="Bateman A."/>
            <person name="Batzoglou S."/>
            <person name="Birney E."/>
            <person name="Bork P."/>
            <person name="Brown D.G."/>
            <person name="Burge C.B."/>
            <person name="Cerutti L."/>
            <person name="Chen H.C."/>
            <person name="Church D."/>
            <person name="Clamp M."/>
            <person name="Copley R.R."/>
            <person name="Doerks T."/>
            <person name="Eddy S.R."/>
            <person name="Eichler E.E."/>
            <person name="Furey T.S."/>
            <person name="Galagan J."/>
            <person name="Gilbert J.G."/>
            <person name="Harmon C."/>
            <person name="Hayashizaki Y."/>
            <person name="Haussler D."/>
            <person name="Hermjakob H."/>
            <person name="Hokamp K."/>
            <person name="Jang W."/>
            <person name="Johnson L.S."/>
            <person name="Jones T.A."/>
            <person name="Kasif S."/>
            <person name="Kaspryzk A."/>
            <person name="Kennedy S."/>
            <person name="Kent W.J."/>
            <person name="Kitts P."/>
            <person name="Koonin E.V."/>
            <person name="Korf I."/>
            <person name="Kulp D."/>
            <person name="Lancet D."/>
            <person name="Lowe T.M."/>
            <person name="McLysaght A."/>
            <person name="Mikkelsen T."/>
            <person name="Moran J.V."/>
            <person name="Mulder N."/>
            <person name="Pollara V.J."/>
            <person name="Ponting C.P."/>
            <person name="Schuler G."/>
            <person name="Schultz J."/>
            <person name="Slater G."/>
            <person name="Smit A.F."/>
            <person name="Stupka E."/>
            <person name="Szustakowski J."/>
            <person name="Thierry-Mieg D."/>
            <person name="Thierry-Mieg J."/>
            <person name="Wagner L."/>
            <person name="Wallis J."/>
            <person name="Wheeler R."/>
            <person name="Williams A."/>
            <person name="Wolf Y.I."/>
            <person name="Wolfe K.H."/>
            <person name="Yang S.P."/>
            <person name="Yeh R.F."/>
            <person name="Collins F."/>
            <person name="Guyer M.S."/>
            <person name="Peterson J."/>
            <person name="Felsenfeld A."/>
            <person name="Wetterstrand K.A."/>
            <person name="Patrinos A."/>
            <person name="Morgan M.J."/>
            <person name="de Jong P."/>
            <person name="Catanese J.J."/>
            <person name="Osoegawa K."/>
            <person name="Shizuya H."/>
            <person name="Choi S."/>
            <person name="Chen Y.J."/>
        </authorList>
    </citation>
    <scope>NUCLEOTIDE SEQUENCE [LARGE SCALE GENOMIC DNA]</scope>
</reference>
<sequence>MADPGPDPESESESVFPREVGLFADSYSEKSQFCFCGHVLTITQNFGSRLGVAARVWDAALSLCNYFESQNVDFRGKKVIELGAGTGIVGILAALQGWVSSASVAPAKAHILCWAPSVCLGLQQGAPHEAAAENRLLLCKLQESSGDLWRGPQTGRDLAPQGGPEGGLEQSCQAPREEDQRRPDWAVAGRKHNCISRGKL</sequence>
<keyword evidence="1" id="KW-0489">Methyltransferase</keyword>
<dbReference type="MassIVE" id="A0A494C1I5"/>
<evidence type="ECO:0000256" key="3">
    <source>
        <dbReference type="SAM" id="MobiDB-lite"/>
    </source>
</evidence>
<dbReference type="Gene3D" id="3.40.50.150">
    <property type="entry name" value="Vaccinia Virus protein VP39"/>
    <property type="match status" value="1"/>
</dbReference>
<dbReference type="PANTHER" id="PTHR14614">
    <property type="entry name" value="HEPATOCELLULAR CARCINOMA-ASSOCIATED ANTIGEN"/>
    <property type="match status" value="1"/>
</dbReference>
<dbReference type="InterPro" id="IPR029063">
    <property type="entry name" value="SAM-dependent_MTases_sf"/>
</dbReference>
<reference evidence="4 5" key="2">
    <citation type="journal article" date="2004" name="Nature">
        <title>Finishing the euchromatic sequence of the human genome.</title>
        <authorList>
            <consortium name="International Human Genome Sequencing Consortium"/>
        </authorList>
    </citation>
    <scope>NUCLEOTIDE SEQUENCE [LARGE SCALE GENOMIC DNA]</scope>
</reference>
<dbReference type="Bgee" id="ENSG00000257921">
    <property type="expression patterns" value="Expressed in primordial germ cell in gonad and 95 other cell types or tissues"/>
</dbReference>
<dbReference type="Ensembl" id="ENST00000651284.1">
    <property type="protein sequence ID" value="ENSP00000499064.1"/>
    <property type="gene ID" value="ENSG00000257921.6"/>
</dbReference>
<evidence type="ECO:0000256" key="2">
    <source>
        <dbReference type="ARBA" id="ARBA00022691"/>
    </source>
</evidence>
<dbReference type="SUPFAM" id="SSF53335">
    <property type="entry name" value="S-adenosyl-L-methionine-dependent methyltransferases"/>
    <property type="match status" value="1"/>
</dbReference>
<evidence type="ECO:0008006" key="6">
    <source>
        <dbReference type="Google" id="ProtNLM"/>
    </source>
</evidence>
<dbReference type="AlphaFoldDB" id="A0A494C1I5"/>
<dbReference type="ExpressionAtlas" id="A0A494C1I5">
    <property type="expression patterns" value="baseline"/>
</dbReference>
<name>A0A494C1I5_HUMAN</name>
<evidence type="ECO:0000256" key="1">
    <source>
        <dbReference type="ARBA" id="ARBA00022603"/>
    </source>
</evidence>
<dbReference type="InterPro" id="IPR019410">
    <property type="entry name" value="Methyltransf_16"/>
</dbReference>
<dbReference type="GeneCards" id="ENSG00000257921"/>
<feature type="compositionally biased region" description="Basic and acidic residues" evidence="3">
    <location>
        <begin position="175"/>
        <end position="184"/>
    </location>
</feature>
<keyword evidence="2" id="KW-0949">S-adenosyl-L-methionine</keyword>
<accession>A0A494C1I5</accession>